<dbReference type="InterPro" id="IPR053146">
    <property type="entry name" value="QDO-like"/>
</dbReference>
<name>A0A6J4Q2S8_9ACTN</name>
<dbReference type="SUPFAM" id="SSF51182">
    <property type="entry name" value="RmlC-like cupins"/>
    <property type="match status" value="1"/>
</dbReference>
<dbReference type="AlphaFoldDB" id="A0A6J4Q2S8"/>
<reference evidence="2" key="1">
    <citation type="submission" date="2020-02" db="EMBL/GenBank/DDBJ databases">
        <authorList>
            <person name="Meier V. D."/>
        </authorList>
    </citation>
    <scope>NUCLEOTIDE SEQUENCE</scope>
    <source>
        <strain evidence="2">AVDCRST_MAG01</strain>
    </source>
</reference>
<feature type="domain" description="Cupin type-2" evidence="1">
    <location>
        <begin position="52"/>
        <end position="119"/>
    </location>
</feature>
<dbReference type="InterPro" id="IPR013096">
    <property type="entry name" value="Cupin_2"/>
</dbReference>
<organism evidence="2">
    <name type="scientific">uncultured Rubrobacteraceae bacterium</name>
    <dbReference type="NCBI Taxonomy" id="349277"/>
    <lineage>
        <taxon>Bacteria</taxon>
        <taxon>Bacillati</taxon>
        <taxon>Actinomycetota</taxon>
        <taxon>Rubrobacteria</taxon>
        <taxon>Rubrobacterales</taxon>
        <taxon>Rubrobacteraceae</taxon>
        <taxon>environmental samples</taxon>
    </lineage>
</organism>
<accession>A0A6J4Q2S8</accession>
<evidence type="ECO:0000259" key="1">
    <source>
        <dbReference type="Pfam" id="PF07883"/>
    </source>
</evidence>
<dbReference type="Pfam" id="PF07883">
    <property type="entry name" value="Cupin_2"/>
    <property type="match status" value="1"/>
</dbReference>
<dbReference type="Gene3D" id="2.60.120.10">
    <property type="entry name" value="Jelly Rolls"/>
    <property type="match status" value="1"/>
</dbReference>
<evidence type="ECO:0000313" key="2">
    <source>
        <dbReference type="EMBL" id="CAA9432974.1"/>
    </source>
</evidence>
<dbReference type="PANTHER" id="PTHR36440">
    <property type="entry name" value="PUTATIVE (AFU_ORTHOLOGUE AFUA_8G07350)-RELATED"/>
    <property type="match status" value="1"/>
</dbReference>
<dbReference type="PANTHER" id="PTHR36440:SF1">
    <property type="entry name" value="PUTATIVE (AFU_ORTHOLOGUE AFUA_8G07350)-RELATED"/>
    <property type="match status" value="1"/>
</dbReference>
<protein>
    <recommendedName>
        <fullName evidence="1">Cupin type-2 domain-containing protein</fullName>
    </recommendedName>
</protein>
<dbReference type="EMBL" id="CADCUW010000401">
    <property type="protein sequence ID" value="CAA9432974.1"/>
    <property type="molecule type" value="Genomic_DNA"/>
</dbReference>
<proteinExistence type="predicted"/>
<gene>
    <name evidence="2" type="ORF">AVDCRST_MAG01-01-3048</name>
</gene>
<sequence length="174" mass="18257">MEAKDPSSIGIISVGGVRVGPAEGRAIRMPRAQLVTRKVGSDQTGGAYSLFEVTVGPGGGEGPHIQHREDECFYVLEGRFGFVVEGEQIEVGPGSLVYVPKGVLHAFENASETTGRMLVSQTPGGAYERFIEEVGPPAAAEGMPPETGEPMGDDIRRLAAVGALYGVEMVSTLP</sequence>
<dbReference type="InterPro" id="IPR014710">
    <property type="entry name" value="RmlC-like_jellyroll"/>
</dbReference>
<dbReference type="InterPro" id="IPR011051">
    <property type="entry name" value="RmlC_Cupin_sf"/>
</dbReference>